<proteinExistence type="predicted"/>
<gene>
    <name evidence="1" type="ORF">TM448A02407_0003</name>
</gene>
<sequence>MPQRLFIDNWTSFLEAPASTEALTLTVGTEAAARLTGLVDGNYYPLTLSRIETVEGQLRETAWEVVHVTASASGVLDVLRAQEGTTALEWLEGDMASVRLTAAALSDIYARLAAVEAAIPAPPLVTEFSLSVGVKASIYSSFGFDGGTDYPGSTCTPSVLAFGGEIGDVAVNAVFVQPSGGAEPYSLYLKLAHEFTAAQLASIAAQGADTFTGAGAAFFEAASGESTWEWDLASHDWADGVTRTIDLTFDL</sequence>
<dbReference type="AlphaFoldDB" id="A0A6H1ZXC0"/>
<organism evidence="1">
    <name type="scientific">viral metagenome</name>
    <dbReference type="NCBI Taxonomy" id="1070528"/>
    <lineage>
        <taxon>unclassified sequences</taxon>
        <taxon>metagenomes</taxon>
        <taxon>organismal metagenomes</taxon>
    </lineage>
</organism>
<reference evidence="1" key="1">
    <citation type="submission" date="2020-03" db="EMBL/GenBank/DDBJ databases">
        <title>The deep terrestrial virosphere.</title>
        <authorList>
            <person name="Holmfeldt K."/>
            <person name="Nilsson E."/>
            <person name="Simone D."/>
            <person name="Lopez-Fernandez M."/>
            <person name="Wu X."/>
            <person name="de Brujin I."/>
            <person name="Lundin D."/>
            <person name="Andersson A."/>
            <person name="Bertilsson S."/>
            <person name="Dopson M."/>
        </authorList>
    </citation>
    <scope>NUCLEOTIDE SEQUENCE</scope>
    <source>
        <strain evidence="1">TM448A02407</strain>
    </source>
</reference>
<evidence type="ECO:0000313" key="1">
    <source>
        <dbReference type="EMBL" id="QJA51967.1"/>
    </source>
</evidence>
<protein>
    <submittedName>
        <fullName evidence="1">Putative tail protein</fullName>
    </submittedName>
</protein>
<dbReference type="EMBL" id="MT144302">
    <property type="protein sequence ID" value="QJA51967.1"/>
    <property type="molecule type" value="Genomic_DNA"/>
</dbReference>
<name>A0A6H1ZXC0_9ZZZZ</name>
<accession>A0A6H1ZXC0</accession>